<evidence type="ECO:0000313" key="4">
    <source>
        <dbReference type="EMBL" id="SYW80508.1"/>
    </source>
</evidence>
<feature type="compositionally biased region" description="Basic and acidic residues" evidence="1">
    <location>
        <begin position="255"/>
        <end position="266"/>
    </location>
</feature>
<feature type="region of interest" description="Disordered" evidence="1">
    <location>
        <begin position="28"/>
        <end position="74"/>
    </location>
</feature>
<dbReference type="EMBL" id="LT558134">
    <property type="protein sequence ID" value="SAM85581.1"/>
    <property type="molecule type" value="Genomic_DNA"/>
</dbReference>
<feature type="region of interest" description="Disordered" evidence="1">
    <location>
        <begin position="228"/>
        <end position="449"/>
    </location>
</feature>
<dbReference type="EMBL" id="ULHB01000076">
    <property type="protein sequence ID" value="SYW80508.1"/>
    <property type="molecule type" value="Genomic_DNA"/>
</dbReference>
<feature type="compositionally biased region" description="Low complexity" evidence="1">
    <location>
        <begin position="721"/>
        <end position="738"/>
    </location>
</feature>
<reference evidence="3" key="2">
    <citation type="submission" date="2016-04" db="EMBL/GenBank/DDBJ databases">
        <authorList>
            <person name="Evans L.H."/>
            <person name="Alamgir A."/>
            <person name="Owens N."/>
            <person name="Weber N.D."/>
            <person name="Virtaneva K."/>
            <person name="Barbian K."/>
            <person name="Babar A."/>
            <person name="Rosenke K."/>
        </authorList>
    </citation>
    <scope>NUCLEOTIDE SEQUENCE</scope>
    <source>
        <strain evidence="3">UB2112</strain>
    </source>
</reference>
<feature type="compositionally biased region" description="Polar residues" evidence="1">
    <location>
        <begin position="409"/>
        <end position="421"/>
    </location>
</feature>
<keyword evidence="6" id="KW-1185">Reference proteome</keyword>
<accession>A0A1K0GBY8</accession>
<keyword evidence="2" id="KW-0472">Membrane</keyword>
<organism evidence="3 5">
    <name type="scientific">Ustilago bromivora</name>
    <dbReference type="NCBI Taxonomy" id="307758"/>
    <lineage>
        <taxon>Eukaryota</taxon>
        <taxon>Fungi</taxon>
        <taxon>Dikarya</taxon>
        <taxon>Basidiomycota</taxon>
        <taxon>Ustilaginomycotina</taxon>
        <taxon>Ustilaginomycetes</taxon>
        <taxon>Ustilaginales</taxon>
        <taxon>Ustilaginaceae</taxon>
        <taxon>Ustilago</taxon>
    </lineage>
</organism>
<dbReference type="AlphaFoldDB" id="A0A1K0GBY8"/>
<keyword evidence="2" id="KW-1133">Transmembrane helix</keyword>
<feature type="transmembrane region" description="Helical" evidence="2">
    <location>
        <begin position="177"/>
        <end position="199"/>
    </location>
</feature>
<feature type="compositionally biased region" description="Polar residues" evidence="1">
    <location>
        <begin position="28"/>
        <end position="41"/>
    </location>
</feature>
<keyword evidence="2" id="KW-0812">Transmembrane</keyword>
<evidence type="ECO:0000313" key="5">
    <source>
        <dbReference type="Proteomes" id="UP000179920"/>
    </source>
</evidence>
<gene>
    <name evidence="4" type="ORF">UBRO2_03776</name>
    <name evidence="3" type="ORF">UBRO_08148</name>
</gene>
<dbReference type="Proteomes" id="UP000658997">
    <property type="component" value="Unassembled WGS sequence"/>
</dbReference>
<sequence>MAPVGAQLVKAANRPAAADMSVDSYAFGSSNRRAKQQSLSDLQPLDSVDDSHSRRSSAAPSTSRHATIQSRDSSHASLIDDIDDYLPDLPEPALLHRQYARQYDDQSALFGERDPSMSEHVRQLDSEPIDATSAHEFAARALFSSASQRYSLPSTYPSSIASSWSRPERSVWFQQKAIIITSIFLAIFIVLFIGAAVFLRERKFDDQLAGLNDEEALARIEERMTIGRFSDPTEKDSGMPGARLKRRLGIGKKPSQKDGGDQHSDDPSSGSSSAVKRHRHLVSRWTRSNLRGSNETARGTSDGASIPSSRSPRRLALGDPRAQEESVEITYNSDGAEISRVVNGQTGDSASRGREASSARTDGSTTLNDGSPTSDLLANRPRSPPPPHPDSGTQRHADPSSSEGRSSSNPDTQGGNSSSNIVEPRSPRRVLLDDSDFQAADAHDDMRHMPPAYIPSGSGGVSSSNYDGAALAAVLSRGDAKNGIPPPEERDVTVPTEVINAVLANSHPAALEDESTSGPTAAHIATDDKAVLAALSATASMPSAPGAVANAAAPAYGEDAGASGSGGGAPSGPSAPALVVDDDGFQVPSAADVADVSSAGGKSTEKAAAGKGKAKQEHSLLPAPPTAVEAAFLPFDQPYRLSAAPPGGASVPESAPTARKSEKQEAEEEQLANLVASQPAVGVPVYERVDASAPPLLGEGEEEQGERRVGEGLPAYKRKTAQASAPIAPAEDADAPSAPSAPPADDHEEENDRQR</sequence>
<feature type="compositionally biased region" description="Polar residues" evidence="1">
    <location>
        <begin position="361"/>
        <end position="376"/>
    </location>
</feature>
<dbReference type="Proteomes" id="UP000179920">
    <property type="component" value="Chromosome XVIII"/>
</dbReference>
<reference evidence="5" key="1">
    <citation type="submission" date="2016-04" db="EMBL/GenBank/DDBJ databases">
        <authorList>
            <person name="Guldener U."/>
            <person name="Guldener U."/>
        </authorList>
    </citation>
    <scope>NUCLEOTIDE SEQUENCE [LARGE SCALE GENOMIC DNA]</scope>
    <source>
        <strain evidence="5">UB2112</strain>
    </source>
</reference>
<protein>
    <submittedName>
        <fullName evidence="3">Uncharacterized protein</fullName>
    </submittedName>
</protein>
<evidence type="ECO:0000256" key="2">
    <source>
        <dbReference type="SAM" id="Phobius"/>
    </source>
</evidence>
<feature type="region of interest" description="Disordered" evidence="1">
    <location>
        <begin position="593"/>
        <end position="622"/>
    </location>
</feature>
<reference evidence="4" key="3">
    <citation type="submission" date="2018-08" db="EMBL/GenBank/DDBJ databases">
        <authorList>
            <person name="Guldener U."/>
        </authorList>
    </citation>
    <scope>NUCLEOTIDE SEQUENCE</scope>
    <source>
        <strain evidence="4">UB2</strain>
    </source>
</reference>
<feature type="region of interest" description="Disordered" evidence="1">
    <location>
        <begin position="559"/>
        <end position="581"/>
    </location>
</feature>
<evidence type="ECO:0000313" key="3">
    <source>
        <dbReference type="EMBL" id="SAM85581.1"/>
    </source>
</evidence>
<evidence type="ECO:0000313" key="6">
    <source>
        <dbReference type="Proteomes" id="UP000658997"/>
    </source>
</evidence>
<feature type="compositionally biased region" description="Low complexity" evidence="1">
    <location>
        <begin position="593"/>
        <end position="611"/>
    </location>
</feature>
<proteinExistence type="predicted"/>
<feature type="compositionally biased region" description="Low complexity" evidence="1">
    <location>
        <begin position="56"/>
        <end position="67"/>
    </location>
</feature>
<dbReference type="OrthoDB" id="2554800at2759"/>
<feature type="compositionally biased region" description="Polar residues" evidence="1">
    <location>
        <begin position="285"/>
        <end position="310"/>
    </location>
</feature>
<feature type="region of interest" description="Disordered" evidence="1">
    <location>
        <begin position="638"/>
        <end position="755"/>
    </location>
</feature>
<name>A0A1K0GBY8_9BASI</name>
<evidence type="ECO:0000256" key="1">
    <source>
        <dbReference type="SAM" id="MobiDB-lite"/>
    </source>
</evidence>
<feature type="compositionally biased region" description="Basic and acidic residues" evidence="1">
    <location>
        <begin position="228"/>
        <end position="237"/>
    </location>
</feature>